<reference evidence="2 3" key="1">
    <citation type="submission" date="2023-11" db="EMBL/GenBank/DDBJ databases">
        <title>Genome sequence of Microbacterium rhizosphaerae KACC 19337.</title>
        <authorList>
            <person name="Choi H."/>
            <person name="Kim S."/>
            <person name="Kim Y."/>
            <person name="Kwon S.-W."/>
            <person name="Heo J."/>
        </authorList>
    </citation>
    <scope>NUCLEOTIDE SEQUENCE [LARGE SCALE GENOMIC DNA]</scope>
    <source>
        <strain evidence="2 3">KACC 19337</strain>
    </source>
</reference>
<dbReference type="PANTHER" id="PTHR36503:SF3">
    <property type="entry name" value="BLR0126 PROTEIN"/>
    <property type="match status" value="1"/>
</dbReference>
<dbReference type="SUPFAM" id="SSF54593">
    <property type="entry name" value="Glyoxalase/Bleomycin resistance protein/Dihydroxybiphenyl dioxygenase"/>
    <property type="match status" value="1"/>
</dbReference>
<dbReference type="EMBL" id="CP139368">
    <property type="protein sequence ID" value="WPR90506.1"/>
    <property type="molecule type" value="Genomic_DNA"/>
</dbReference>
<dbReference type="Proteomes" id="UP001323798">
    <property type="component" value="Chromosome"/>
</dbReference>
<proteinExistence type="predicted"/>
<dbReference type="PROSITE" id="PS51819">
    <property type="entry name" value="VOC"/>
    <property type="match status" value="1"/>
</dbReference>
<feature type="domain" description="VOC" evidence="1">
    <location>
        <begin position="4"/>
        <end position="126"/>
    </location>
</feature>
<name>A0ABZ0SM98_9MICO</name>
<keyword evidence="3" id="KW-1185">Reference proteome</keyword>
<gene>
    <name evidence="2" type="ORF">SM116_04230</name>
</gene>
<accession>A0ABZ0SM98</accession>
<dbReference type="RefSeq" id="WP_320943218.1">
    <property type="nucleotide sequence ID" value="NZ_BAABEU010000011.1"/>
</dbReference>
<evidence type="ECO:0000259" key="1">
    <source>
        <dbReference type="PROSITE" id="PS51819"/>
    </source>
</evidence>
<sequence>MELQLSMVVLEVGDLEASIRFYRRLGLDLPDPDPKRPMVIHRMGSGVSLLLMKGFAPAYDPAWTPPSGGYSQMLEFYVGEDAAVDSTFDDLVAAGYHGRMAPAQTVGPYAAMVDDPDGNVILLTSDEAGSSEGS</sequence>
<evidence type="ECO:0000313" key="2">
    <source>
        <dbReference type="EMBL" id="WPR90506.1"/>
    </source>
</evidence>
<dbReference type="Pfam" id="PF00903">
    <property type="entry name" value="Glyoxalase"/>
    <property type="match status" value="1"/>
</dbReference>
<protein>
    <submittedName>
        <fullName evidence="2">VOC family protein</fullName>
    </submittedName>
</protein>
<dbReference type="InterPro" id="IPR004360">
    <property type="entry name" value="Glyas_Fos-R_dOase_dom"/>
</dbReference>
<dbReference type="Gene3D" id="3.10.180.10">
    <property type="entry name" value="2,3-Dihydroxybiphenyl 1,2-Dioxygenase, domain 1"/>
    <property type="match status" value="1"/>
</dbReference>
<dbReference type="PANTHER" id="PTHR36503">
    <property type="entry name" value="BLR2520 PROTEIN"/>
    <property type="match status" value="1"/>
</dbReference>
<dbReference type="InterPro" id="IPR029068">
    <property type="entry name" value="Glyas_Bleomycin-R_OHBP_Dase"/>
</dbReference>
<evidence type="ECO:0000313" key="3">
    <source>
        <dbReference type="Proteomes" id="UP001323798"/>
    </source>
</evidence>
<dbReference type="InterPro" id="IPR037523">
    <property type="entry name" value="VOC_core"/>
</dbReference>
<organism evidence="2 3">
    <name type="scientific">Microbacterium rhizosphaerae</name>
    <dbReference type="NCBI Taxonomy" id="1678237"/>
    <lineage>
        <taxon>Bacteria</taxon>
        <taxon>Bacillati</taxon>
        <taxon>Actinomycetota</taxon>
        <taxon>Actinomycetes</taxon>
        <taxon>Micrococcales</taxon>
        <taxon>Microbacteriaceae</taxon>
        <taxon>Microbacterium</taxon>
    </lineage>
</organism>